<proteinExistence type="inferred from homology"/>
<evidence type="ECO:0000256" key="5">
    <source>
        <dbReference type="ARBA" id="ARBA00022692"/>
    </source>
</evidence>
<accession>A0A401YP21</accession>
<dbReference type="PRINTS" id="PR00723">
    <property type="entry name" value="SUBTILISIN"/>
</dbReference>
<evidence type="ECO:0000256" key="9">
    <source>
        <dbReference type="ARBA" id="ARBA00023136"/>
    </source>
</evidence>
<evidence type="ECO:0000313" key="15">
    <source>
        <dbReference type="EMBL" id="GCD96371.1"/>
    </source>
</evidence>
<keyword evidence="9 12" id="KW-0472">Membrane</keyword>
<keyword evidence="6 10" id="KW-0378">Hydrolase</keyword>
<organism evidence="15 16">
    <name type="scientific">Embleya hyalina</name>
    <dbReference type="NCBI Taxonomy" id="516124"/>
    <lineage>
        <taxon>Bacteria</taxon>
        <taxon>Bacillati</taxon>
        <taxon>Actinomycetota</taxon>
        <taxon>Actinomycetes</taxon>
        <taxon>Kitasatosporales</taxon>
        <taxon>Streptomycetaceae</taxon>
        <taxon>Embleya</taxon>
    </lineage>
</organism>
<dbReference type="OrthoDB" id="9798386at2"/>
<evidence type="ECO:0000256" key="3">
    <source>
        <dbReference type="ARBA" id="ARBA00022475"/>
    </source>
</evidence>
<protein>
    <submittedName>
        <fullName evidence="15">Type VII secretion-associated serine protease</fullName>
    </submittedName>
</protein>
<dbReference type="GO" id="GO:0005886">
    <property type="term" value="C:plasma membrane"/>
    <property type="evidence" value="ECO:0007669"/>
    <property type="project" value="UniProtKB-SubCell"/>
</dbReference>
<name>A0A401YP21_9ACTN</name>
<dbReference type="PROSITE" id="PS00136">
    <property type="entry name" value="SUBTILASE_ASP"/>
    <property type="match status" value="1"/>
</dbReference>
<evidence type="ECO:0000256" key="2">
    <source>
        <dbReference type="ARBA" id="ARBA00011073"/>
    </source>
</evidence>
<dbReference type="Proteomes" id="UP000286931">
    <property type="component" value="Unassembled WGS sequence"/>
</dbReference>
<keyword evidence="5 12" id="KW-0812">Transmembrane</keyword>
<comment type="similarity">
    <text evidence="2 10 11">Belongs to the peptidase S8 family.</text>
</comment>
<dbReference type="InterPro" id="IPR000209">
    <property type="entry name" value="Peptidase_S8/S53_dom"/>
</dbReference>
<feature type="transmembrane region" description="Helical" evidence="12">
    <location>
        <begin position="387"/>
        <end position="408"/>
    </location>
</feature>
<keyword evidence="13" id="KW-0732">Signal</keyword>
<evidence type="ECO:0000256" key="6">
    <source>
        <dbReference type="ARBA" id="ARBA00022801"/>
    </source>
</evidence>
<evidence type="ECO:0000256" key="8">
    <source>
        <dbReference type="ARBA" id="ARBA00022989"/>
    </source>
</evidence>
<keyword evidence="8 12" id="KW-1133">Transmembrane helix</keyword>
<keyword evidence="16" id="KW-1185">Reference proteome</keyword>
<dbReference type="PANTHER" id="PTHR43806:SF11">
    <property type="entry name" value="CEREVISIN-RELATED"/>
    <property type="match status" value="1"/>
</dbReference>
<reference evidence="15 16" key="1">
    <citation type="submission" date="2018-12" db="EMBL/GenBank/DDBJ databases">
        <title>Draft genome sequence of Embleya hyalina NBRC 13850T.</title>
        <authorList>
            <person name="Komaki H."/>
            <person name="Hosoyama A."/>
            <person name="Kimura A."/>
            <person name="Ichikawa N."/>
            <person name="Tamura T."/>
        </authorList>
    </citation>
    <scope>NUCLEOTIDE SEQUENCE [LARGE SCALE GENOMIC DNA]</scope>
    <source>
        <strain evidence="15 16">NBRC 13850</strain>
    </source>
</reference>
<evidence type="ECO:0000313" key="16">
    <source>
        <dbReference type="Proteomes" id="UP000286931"/>
    </source>
</evidence>
<dbReference type="AlphaFoldDB" id="A0A401YP21"/>
<gene>
    <name evidence="15" type="ORF">EHYA_04056</name>
</gene>
<feature type="active site" description="Charge relay system" evidence="10">
    <location>
        <position position="290"/>
    </location>
</feature>
<keyword evidence="3" id="KW-1003">Cell membrane</keyword>
<feature type="domain" description="Peptidase S8/S53" evidence="14">
    <location>
        <begin position="80"/>
        <end position="337"/>
    </location>
</feature>
<dbReference type="InterPro" id="IPR015500">
    <property type="entry name" value="Peptidase_S8_subtilisin-rel"/>
</dbReference>
<dbReference type="InterPro" id="IPR050131">
    <property type="entry name" value="Peptidase_S8_subtilisin-like"/>
</dbReference>
<dbReference type="InterPro" id="IPR036852">
    <property type="entry name" value="Peptidase_S8/S53_dom_sf"/>
</dbReference>
<feature type="active site" description="Charge relay system" evidence="10">
    <location>
        <position position="89"/>
    </location>
</feature>
<dbReference type="EMBL" id="BIFH01000020">
    <property type="protein sequence ID" value="GCD96371.1"/>
    <property type="molecule type" value="Genomic_DNA"/>
</dbReference>
<feature type="signal peptide" evidence="13">
    <location>
        <begin position="1"/>
        <end position="28"/>
    </location>
</feature>
<dbReference type="PROSITE" id="PS51892">
    <property type="entry name" value="SUBTILASE"/>
    <property type="match status" value="1"/>
</dbReference>
<evidence type="ECO:0000256" key="7">
    <source>
        <dbReference type="ARBA" id="ARBA00022825"/>
    </source>
</evidence>
<evidence type="ECO:0000256" key="1">
    <source>
        <dbReference type="ARBA" id="ARBA00004162"/>
    </source>
</evidence>
<feature type="active site" description="Charge relay system" evidence="10">
    <location>
        <position position="123"/>
    </location>
</feature>
<evidence type="ECO:0000256" key="4">
    <source>
        <dbReference type="ARBA" id="ARBA00022670"/>
    </source>
</evidence>
<evidence type="ECO:0000256" key="10">
    <source>
        <dbReference type="PROSITE-ProRule" id="PRU01240"/>
    </source>
</evidence>
<evidence type="ECO:0000259" key="14">
    <source>
        <dbReference type="Pfam" id="PF00082"/>
    </source>
</evidence>
<evidence type="ECO:0000256" key="13">
    <source>
        <dbReference type="SAM" id="SignalP"/>
    </source>
</evidence>
<evidence type="ECO:0000256" key="12">
    <source>
        <dbReference type="SAM" id="Phobius"/>
    </source>
</evidence>
<dbReference type="PROSITE" id="PS00138">
    <property type="entry name" value="SUBTILASE_SER"/>
    <property type="match status" value="1"/>
</dbReference>
<dbReference type="NCBIfam" id="TIGR03921">
    <property type="entry name" value="T7SS_mycosin"/>
    <property type="match status" value="1"/>
</dbReference>
<dbReference type="Gene3D" id="3.40.50.200">
    <property type="entry name" value="Peptidase S8/S53 domain"/>
    <property type="match status" value="1"/>
</dbReference>
<dbReference type="SUPFAM" id="SSF52743">
    <property type="entry name" value="Subtilisin-like"/>
    <property type="match status" value="1"/>
</dbReference>
<dbReference type="Pfam" id="PF00082">
    <property type="entry name" value="Peptidase_S8"/>
    <property type="match status" value="1"/>
</dbReference>
<dbReference type="InterPro" id="IPR023827">
    <property type="entry name" value="Peptidase_S8_Asp-AS"/>
</dbReference>
<dbReference type="GO" id="GO:0004252">
    <property type="term" value="F:serine-type endopeptidase activity"/>
    <property type="evidence" value="ECO:0007669"/>
    <property type="project" value="UniProtKB-UniRule"/>
</dbReference>
<dbReference type="InterPro" id="IPR023828">
    <property type="entry name" value="Peptidase_S8_Ser-AS"/>
</dbReference>
<evidence type="ECO:0000256" key="11">
    <source>
        <dbReference type="RuleBase" id="RU003355"/>
    </source>
</evidence>
<feature type="chain" id="PRO_5039472990" evidence="13">
    <location>
        <begin position="29"/>
        <end position="418"/>
    </location>
</feature>
<keyword evidence="4 10" id="KW-0645">Protease</keyword>
<dbReference type="InterPro" id="IPR023834">
    <property type="entry name" value="T7SS_pept_S8A_mycosin"/>
</dbReference>
<keyword evidence="7 10" id="KW-0720">Serine protease</keyword>
<sequence length="418" mass="43266">MRPVRRRWAAPLLALGLVLPAGSVGAGAAGDASADSAHRVRVDTALLAGSDCQYPSKPMPGKPWPLQRVLLDELWQKATGRGVTVAVIDSGIDDDNPQLAPGIVAGKDFFDDKANGTDDTHGHGTMAAGIIAARPGERLTPRLETGFAGIAPDAMLLPIRQNGGSDATKGNEDTLAQAIDFAVAGGASVINISQDTVGGQEPGAKLREAIQRALAKQVVVVAAAGNSGDKDNLDSWPAKYPGVLGVGASDRNNERAPFSQNKPYVGVMAPGVDIWSTVPKGGHCRGDGTSFATPYVAGVAALIRSAHPNYTAAQVITLIEQTAQRTAPGHVDGVGWGVVDPLRALAFTGVPGSVPVPDPKVDRSTELVNVAPLAHGPSRADRDRRKASVILFVAIGLTIVVICGAIVIRDARNRPPTP</sequence>
<dbReference type="GO" id="GO:0006508">
    <property type="term" value="P:proteolysis"/>
    <property type="evidence" value="ECO:0007669"/>
    <property type="project" value="UniProtKB-KW"/>
</dbReference>
<dbReference type="PANTHER" id="PTHR43806">
    <property type="entry name" value="PEPTIDASE S8"/>
    <property type="match status" value="1"/>
</dbReference>
<comment type="caution">
    <text evidence="15">The sequence shown here is derived from an EMBL/GenBank/DDBJ whole genome shotgun (WGS) entry which is preliminary data.</text>
</comment>
<comment type="subcellular location">
    <subcellularLocation>
        <location evidence="1">Cell membrane</location>
        <topology evidence="1">Single-pass membrane protein</topology>
    </subcellularLocation>
</comment>
<dbReference type="RefSeq" id="WP_126638426.1">
    <property type="nucleotide sequence ID" value="NZ_BIFH01000020.1"/>
</dbReference>